<comment type="similarity">
    <text evidence="1 6">Belongs to the peptidase M42 family.</text>
</comment>
<evidence type="ECO:0000256" key="5">
    <source>
        <dbReference type="ARBA" id="ARBA00022801"/>
    </source>
</evidence>
<dbReference type="PIRSF" id="PIRSF001123">
    <property type="entry name" value="PepA_GA"/>
    <property type="match status" value="1"/>
</dbReference>
<evidence type="ECO:0000256" key="6">
    <source>
        <dbReference type="PIRNR" id="PIRNR001123"/>
    </source>
</evidence>
<name>A0ABV1IJU2_9ACTN</name>
<keyword evidence="2" id="KW-0031">Aminopeptidase</keyword>
<dbReference type="Pfam" id="PF05343">
    <property type="entry name" value="Peptidase_M42"/>
    <property type="match status" value="1"/>
</dbReference>
<evidence type="ECO:0000313" key="7">
    <source>
        <dbReference type="EMBL" id="MEQ2638570.1"/>
    </source>
</evidence>
<evidence type="ECO:0000256" key="3">
    <source>
        <dbReference type="ARBA" id="ARBA00022670"/>
    </source>
</evidence>
<dbReference type="InterPro" id="IPR008007">
    <property type="entry name" value="Peptidase_M42"/>
</dbReference>
<proteinExistence type="inferred from homology"/>
<dbReference type="SUPFAM" id="SSF101821">
    <property type="entry name" value="Aminopeptidase/glucanase lid domain"/>
    <property type="match status" value="1"/>
</dbReference>
<dbReference type="InterPro" id="IPR023367">
    <property type="entry name" value="Peptidase_M42_dom2"/>
</dbReference>
<keyword evidence="8" id="KW-1185">Reference proteome</keyword>
<evidence type="ECO:0000256" key="1">
    <source>
        <dbReference type="ARBA" id="ARBA00006272"/>
    </source>
</evidence>
<keyword evidence="4" id="KW-0479">Metal-binding</keyword>
<accession>A0ABV1IJU2</accession>
<dbReference type="Proteomes" id="UP001478817">
    <property type="component" value="Unassembled WGS sequence"/>
</dbReference>
<sequence length="354" mass="39014">MDLQLEKIDPKYLTSVLRECVEVDSPVGYYPEIHAWLSDTLAELGYEMYTDNKATAYVRVPGQSSEKCVCIGAHLDTIGLIVRGFNEDGTLRVRQLGGINYASIEGETCSILCRDGSAIAGQVICNHHSVHVWAETKTDPRDEDHMSVSVIGDVKSPADARALGITEGAIIGIDPHYEEFDNGYVVSRHIDDKAAVAVLIDVLRWLKEEGLKPAFDTLFAFPIYEEIGNGGAWVPRECSEYVAVDITLVGPDYDSDEHQVGVIASDAKGPYDWNLTNTLIDCAREACDPQKWNTQVCFHYSTDANAAYMHANNIAAGAFGMACINTHGRERFHVDAMVETEKLTRAYVMGVGRE</sequence>
<evidence type="ECO:0000313" key="8">
    <source>
        <dbReference type="Proteomes" id="UP001478817"/>
    </source>
</evidence>
<evidence type="ECO:0000256" key="2">
    <source>
        <dbReference type="ARBA" id="ARBA00022438"/>
    </source>
</evidence>
<dbReference type="PANTHER" id="PTHR32481">
    <property type="entry name" value="AMINOPEPTIDASE"/>
    <property type="match status" value="1"/>
</dbReference>
<protein>
    <submittedName>
        <fullName evidence="7">M20/M25/M40 family metallo-hydrolase</fullName>
    </submittedName>
</protein>
<keyword evidence="3" id="KW-0645">Protease</keyword>
<keyword evidence="5" id="KW-0378">Hydrolase</keyword>
<comment type="caution">
    <text evidence="7">The sequence shown here is derived from an EMBL/GenBank/DDBJ whole genome shotgun (WGS) entry which is preliminary data.</text>
</comment>
<reference evidence="7 8" key="1">
    <citation type="submission" date="2024-04" db="EMBL/GenBank/DDBJ databases">
        <title>Human intestinal bacterial collection.</title>
        <authorList>
            <person name="Pauvert C."/>
            <person name="Hitch T.C.A."/>
            <person name="Clavel T."/>
        </authorList>
    </citation>
    <scope>NUCLEOTIDE SEQUENCE [LARGE SCALE GENOMIC DNA]</scope>
    <source>
        <strain evidence="7 8">CLA-AA-H197</strain>
    </source>
</reference>
<organism evidence="7 8">
    <name type="scientific">Paratractidigestivibacter faecalis</name>
    <dbReference type="NCBI Taxonomy" id="2292441"/>
    <lineage>
        <taxon>Bacteria</taxon>
        <taxon>Bacillati</taxon>
        <taxon>Actinomycetota</taxon>
        <taxon>Coriobacteriia</taxon>
        <taxon>Coriobacteriales</taxon>
        <taxon>Atopobiaceae</taxon>
        <taxon>Paratractidigestivibacter</taxon>
    </lineage>
</organism>
<dbReference type="RefSeq" id="WP_349183254.1">
    <property type="nucleotide sequence ID" value="NZ_JBBNGS010000025.1"/>
</dbReference>
<dbReference type="Gene3D" id="3.40.630.10">
    <property type="entry name" value="Zn peptidases"/>
    <property type="match status" value="1"/>
</dbReference>
<dbReference type="Gene3D" id="2.40.30.40">
    <property type="entry name" value="Peptidase M42, domain 2"/>
    <property type="match status" value="1"/>
</dbReference>
<gene>
    <name evidence="7" type="ORF">AAAT05_09495</name>
</gene>
<dbReference type="SUPFAM" id="SSF53187">
    <property type="entry name" value="Zn-dependent exopeptidases"/>
    <property type="match status" value="1"/>
</dbReference>
<evidence type="ECO:0000256" key="4">
    <source>
        <dbReference type="ARBA" id="ARBA00022723"/>
    </source>
</evidence>
<dbReference type="EMBL" id="JBBNGS010000025">
    <property type="protein sequence ID" value="MEQ2638570.1"/>
    <property type="molecule type" value="Genomic_DNA"/>
</dbReference>
<dbReference type="PANTHER" id="PTHR32481:SF7">
    <property type="entry name" value="AMINOPEPTIDASE YHFE-RELATED"/>
    <property type="match status" value="1"/>
</dbReference>
<dbReference type="InterPro" id="IPR051464">
    <property type="entry name" value="Peptidase_M42_aminopept"/>
</dbReference>